<dbReference type="InterPro" id="IPR000304">
    <property type="entry name" value="Pyrroline-COOH_reductase"/>
</dbReference>
<comment type="function">
    <text evidence="4">Catalyzes the reduction of 1-pyrroline-5-carboxylate (PCA) to L-proline.</text>
</comment>
<comment type="similarity">
    <text evidence="1 4 6">Belongs to the pyrroline-5-carboxylate reductase family.</text>
</comment>
<keyword evidence="4" id="KW-0963">Cytoplasm</keyword>
<name>A0ABP8S2F3_9PSEU</name>
<dbReference type="PANTHER" id="PTHR11645">
    <property type="entry name" value="PYRROLINE-5-CARBOXYLATE REDUCTASE"/>
    <property type="match status" value="1"/>
</dbReference>
<dbReference type="EMBL" id="BAABGT010000101">
    <property type="protein sequence ID" value="GAA4557296.1"/>
    <property type="molecule type" value="Genomic_DNA"/>
</dbReference>
<feature type="domain" description="Pyrroline-5-carboxylate reductase dimerisation" evidence="8">
    <location>
        <begin position="170"/>
        <end position="274"/>
    </location>
</feature>
<dbReference type="Pfam" id="PF03807">
    <property type="entry name" value="F420_oxidored"/>
    <property type="match status" value="1"/>
</dbReference>
<dbReference type="Gene3D" id="3.40.50.720">
    <property type="entry name" value="NAD(P)-binding Rossmann-like Domain"/>
    <property type="match status" value="1"/>
</dbReference>
<evidence type="ECO:0000256" key="6">
    <source>
        <dbReference type="RuleBase" id="RU003903"/>
    </source>
</evidence>
<comment type="catalytic activity">
    <reaction evidence="4">
        <text>L-proline + NAD(+) = (S)-1-pyrroline-5-carboxylate + NADH + 2 H(+)</text>
        <dbReference type="Rhea" id="RHEA:14105"/>
        <dbReference type="ChEBI" id="CHEBI:15378"/>
        <dbReference type="ChEBI" id="CHEBI:17388"/>
        <dbReference type="ChEBI" id="CHEBI:57540"/>
        <dbReference type="ChEBI" id="CHEBI:57945"/>
        <dbReference type="ChEBI" id="CHEBI:60039"/>
        <dbReference type="EC" id="1.5.1.2"/>
    </reaction>
</comment>
<dbReference type="HAMAP" id="MF_01925">
    <property type="entry name" value="P5C_reductase"/>
    <property type="match status" value="1"/>
</dbReference>
<dbReference type="SUPFAM" id="SSF51735">
    <property type="entry name" value="NAD(P)-binding Rossmann-fold domains"/>
    <property type="match status" value="1"/>
</dbReference>
<dbReference type="PANTHER" id="PTHR11645:SF0">
    <property type="entry name" value="PYRROLINE-5-CARBOXYLATE REDUCTASE 3"/>
    <property type="match status" value="1"/>
</dbReference>
<dbReference type="InterPro" id="IPR029036">
    <property type="entry name" value="P5CR_dimer"/>
</dbReference>
<accession>A0ABP8S2F3</accession>
<proteinExistence type="inferred from homology"/>
<dbReference type="PROSITE" id="PS00616">
    <property type="entry name" value="HIS_ACID_PHOSPHAT_1"/>
    <property type="match status" value="1"/>
</dbReference>
<evidence type="ECO:0000256" key="3">
    <source>
        <dbReference type="ARBA" id="ARBA00023002"/>
    </source>
</evidence>
<dbReference type="InterPro" id="IPR033379">
    <property type="entry name" value="Acid_Pase_AS"/>
</dbReference>
<dbReference type="EC" id="1.5.1.2" evidence="4 5"/>
<reference evidence="10" key="1">
    <citation type="journal article" date="2019" name="Int. J. Syst. Evol. Microbiol.">
        <title>The Global Catalogue of Microorganisms (GCM) 10K type strain sequencing project: providing services to taxonomists for standard genome sequencing and annotation.</title>
        <authorList>
            <consortium name="The Broad Institute Genomics Platform"/>
            <consortium name="The Broad Institute Genome Sequencing Center for Infectious Disease"/>
            <person name="Wu L."/>
            <person name="Ma J."/>
        </authorList>
    </citation>
    <scope>NUCLEOTIDE SEQUENCE [LARGE SCALE GENOMIC DNA]</scope>
    <source>
        <strain evidence="10">JCM 17906</strain>
    </source>
</reference>
<keyword evidence="2 4" id="KW-0521">NADP</keyword>
<evidence type="ECO:0000313" key="10">
    <source>
        <dbReference type="Proteomes" id="UP001501598"/>
    </source>
</evidence>
<dbReference type="InterPro" id="IPR028939">
    <property type="entry name" value="P5C_Rdtase_cat_N"/>
</dbReference>
<comment type="caution">
    <text evidence="9">The sequence shown here is derived from an EMBL/GenBank/DDBJ whole genome shotgun (WGS) entry which is preliminary data.</text>
</comment>
<dbReference type="Proteomes" id="UP001501598">
    <property type="component" value="Unassembled WGS sequence"/>
</dbReference>
<dbReference type="PROSITE" id="PS00521">
    <property type="entry name" value="P5CR"/>
    <property type="match status" value="1"/>
</dbReference>
<keyword evidence="4 6" id="KW-0028">Amino-acid biosynthesis</keyword>
<evidence type="ECO:0000313" key="9">
    <source>
        <dbReference type="EMBL" id="GAA4557296.1"/>
    </source>
</evidence>
<feature type="domain" description="Pyrroline-5-carboxylate reductase catalytic N-terminal" evidence="7">
    <location>
        <begin position="14"/>
        <end position="107"/>
    </location>
</feature>
<dbReference type="InterPro" id="IPR036291">
    <property type="entry name" value="NAD(P)-bd_dom_sf"/>
</dbReference>
<comment type="catalytic activity">
    <reaction evidence="4 6">
        <text>L-proline + NADP(+) = (S)-1-pyrroline-5-carboxylate + NADPH + 2 H(+)</text>
        <dbReference type="Rhea" id="RHEA:14109"/>
        <dbReference type="ChEBI" id="CHEBI:15378"/>
        <dbReference type="ChEBI" id="CHEBI:17388"/>
        <dbReference type="ChEBI" id="CHEBI:57783"/>
        <dbReference type="ChEBI" id="CHEBI:58349"/>
        <dbReference type="ChEBI" id="CHEBI:60039"/>
        <dbReference type="EC" id="1.5.1.2"/>
    </reaction>
</comment>
<organism evidence="9 10">
    <name type="scientific">Pseudonocardia xishanensis</name>
    <dbReference type="NCBI Taxonomy" id="630995"/>
    <lineage>
        <taxon>Bacteria</taxon>
        <taxon>Bacillati</taxon>
        <taxon>Actinomycetota</taxon>
        <taxon>Actinomycetes</taxon>
        <taxon>Pseudonocardiales</taxon>
        <taxon>Pseudonocardiaceae</taxon>
        <taxon>Pseudonocardia</taxon>
    </lineage>
</organism>
<keyword evidence="3 4" id="KW-0560">Oxidoreductase</keyword>
<protein>
    <recommendedName>
        <fullName evidence="4 5">Pyrroline-5-carboxylate reductase</fullName>
        <shortName evidence="4">P5C reductase</shortName>
        <shortName evidence="4">P5CR</shortName>
        <ecNumber evidence="4 5">1.5.1.2</ecNumber>
    </recommendedName>
    <alternativeName>
        <fullName evidence="4">PCA reductase</fullName>
    </alternativeName>
</protein>
<keyword evidence="4 6" id="KW-0641">Proline biosynthesis</keyword>
<sequence>MRRGVGVTVPGMTRIAVLGAGKIGEALLSGLLAAGRPAAELVFTERHPERAAALSAQLGVESADVPAAAAKADVVVIAVKPQDIAPVLAELAPALTPGTLVVSLCAGLPTALFEGGLPAGTPVVRVMPNTPMVVGEAMSAVSAGSHATTEHLAVVEELLGAVGKVVRVPESQQDAVTALSGSGPAYFFFLVEAMIDAGILLGLPRSVAADLIVQSAFGAATMLRESDDHPVLLREAVTSPAGTTIAAIRELERHGVRAALIDAIEAARDRSVELGRSVERG</sequence>
<dbReference type="InterPro" id="IPR008927">
    <property type="entry name" value="6-PGluconate_DH-like_C_sf"/>
</dbReference>
<dbReference type="PIRSF" id="PIRSF000193">
    <property type="entry name" value="Pyrrol-5-carb_rd"/>
    <property type="match status" value="1"/>
</dbReference>
<dbReference type="InterPro" id="IPR053790">
    <property type="entry name" value="P5CR-like_CS"/>
</dbReference>
<evidence type="ECO:0000256" key="1">
    <source>
        <dbReference type="ARBA" id="ARBA00005525"/>
    </source>
</evidence>
<evidence type="ECO:0000256" key="2">
    <source>
        <dbReference type="ARBA" id="ARBA00022857"/>
    </source>
</evidence>
<comment type="pathway">
    <text evidence="4 6">Amino-acid biosynthesis; L-proline biosynthesis; L-proline from L-glutamate 5-semialdehyde: step 1/1.</text>
</comment>
<evidence type="ECO:0000256" key="5">
    <source>
        <dbReference type="NCBIfam" id="TIGR00112"/>
    </source>
</evidence>
<dbReference type="Gene3D" id="1.10.3730.10">
    <property type="entry name" value="ProC C-terminal domain-like"/>
    <property type="match status" value="1"/>
</dbReference>
<evidence type="ECO:0000259" key="8">
    <source>
        <dbReference type="Pfam" id="PF14748"/>
    </source>
</evidence>
<evidence type="ECO:0000259" key="7">
    <source>
        <dbReference type="Pfam" id="PF03807"/>
    </source>
</evidence>
<comment type="subcellular location">
    <subcellularLocation>
        <location evidence="4">Cytoplasm</location>
    </subcellularLocation>
</comment>
<gene>
    <name evidence="4 9" type="primary">proC</name>
    <name evidence="9" type="ORF">GCM10023175_61270</name>
</gene>
<evidence type="ECO:0000256" key="4">
    <source>
        <dbReference type="HAMAP-Rule" id="MF_01925"/>
    </source>
</evidence>
<dbReference type="Pfam" id="PF14748">
    <property type="entry name" value="P5CR_dimer"/>
    <property type="match status" value="1"/>
</dbReference>
<keyword evidence="10" id="KW-1185">Reference proteome</keyword>
<dbReference type="SUPFAM" id="SSF48179">
    <property type="entry name" value="6-phosphogluconate dehydrogenase C-terminal domain-like"/>
    <property type="match status" value="1"/>
</dbReference>
<dbReference type="NCBIfam" id="TIGR00112">
    <property type="entry name" value="proC"/>
    <property type="match status" value="1"/>
</dbReference>